<dbReference type="GO" id="GO:0004096">
    <property type="term" value="F:catalase activity"/>
    <property type="evidence" value="ECO:0007669"/>
    <property type="project" value="UniProtKB-EC"/>
</dbReference>
<dbReference type="EMBL" id="BSYO01000026">
    <property type="protein sequence ID" value="GMH23827.1"/>
    <property type="molecule type" value="Genomic_DNA"/>
</dbReference>
<dbReference type="Gene3D" id="2.40.180.10">
    <property type="entry name" value="Catalase core domain"/>
    <property type="match status" value="1"/>
</dbReference>
<reference evidence="4" key="1">
    <citation type="submission" date="2023-05" db="EMBL/GenBank/DDBJ databases">
        <title>Nepenthes gracilis genome sequencing.</title>
        <authorList>
            <person name="Fukushima K."/>
        </authorList>
    </citation>
    <scope>NUCLEOTIDE SEQUENCE</scope>
    <source>
        <strain evidence="4">SING2019-196</strain>
    </source>
</reference>
<comment type="cofactor">
    <cofactor evidence="1">
        <name>heme</name>
        <dbReference type="ChEBI" id="CHEBI:30413"/>
    </cofactor>
</comment>
<dbReference type="GO" id="GO:0042744">
    <property type="term" value="P:hydrogen peroxide catabolic process"/>
    <property type="evidence" value="ECO:0007669"/>
    <property type="project" value="TreeGrafter"/>
</dbReference>
<keyword evidence="5" id="KW-1185">Reference proteome</keyword>
<protein>
    <recommendedName>
        <fullName evidence="2">catalase</fullName>
        <ecNumber evidence="2">1.11.1.6</ecNumber>
    </recommendedName>
</protein>
<dbReference type="Proteomes" id="UP001279734">
    <property type="component" value="Unassembled WGS sequence"/>
</dbReference>
<evidence type="ECO:0000256" key="1">
    <source>
        <dbReference type="ARBA" id="ARBA00001971"/>
    </source>
</evidence>
<dbReference type="InterPro" id="IPR011614">
    <property type="entry name" value="Catalase_core"/>
</dbReference>
<dbReference type="PANTHER" id="PTHR11465:SF23">
    <property type="entry name" value="CATALASE-2"/>
    <property type="match status" value="1"/>
</dbReference>
<dbReference type="GO" id="GO:0005737">
    <property type="term" value="C:cytoplasm"/>
    <property type="evidence" value="ECO:0007669"/>
    <property type="project" value="TreeGrafter"/>
</dbReference>
<dbReference type="Pfam" id="PF00199">
    <property type="entry name" value="Catalase"/>
    <property type="match status" value="1"/>
</dbReference>
<gene>
    <name evidence="4" type="ORF">Nepgr_025670</name>
</gene>
<dbReference type="InterPro" id="IPR020835">
    <property type="entry name" value="Catalase_sf"/>
</dbReference>
<accession>A0AAD3T6W8</accession>
<dbReference type="AlphaFoldDB" id="A0AAD3T6W8"/>
<sequence>MVLLQVVLDNGILQATIAKPGGFVTGIRYNGIENILGIQLLEDDRGYWDLVWAPPGTKGTKGKFERIAIFGDMIEQDKVMACVGKFLSTPMQYSIHMEDYSLVEELANFGKKNIPEQVERARGASVTYFLEAMHDISYLTCFNFLQPPSFSEPVPDRFSTVLHEGANIGILQRKLQWEWNVGEKTLMVLDDKWSPSVVDQLSFKSMPGCQALVVSRVTFPTILNLSYERKLLKNIEAVASFWYPTLGQKLVPAPANDTVFAILIKPLG</sequence>
<dbReference type="Pfam" id="PF06045">
    <property type="entry name" value="Rhamnogal_lyase"/>
    <property type="match status" value="1"/>
</dbReference>
<comment type="caution">
    <text evidence="4">The sequence shown here is derived from an EMBL/GenBank/DDBJ whole genome shotgun (WGS) entry which is preliminary data.</text>
</comment>
<evidence type="ECO:0000259" key="3">
    <source>
        <dbReference type="Pfam" id="PF00199"/>
    </source>
</evidence>
<dbReference type="GO" id="GO:0020037">
    <property type="term" value="F:heme binding"/>
    <property type="evidence" value="ECO:0007669"/>
    <property type="project" value="InterPro"/>
</dbReference>
<dbReference type="InterPro" id="IPR018028">
    <property type="entry name" value="Catalase"/>
</dbReference>
<dbReference type="InterPro" id="IPR010325">
    <property type="entry name" value="Rhamnogal_lyase"/>
</dbReference>
<evidence type="ECO:0000256" key="2">
    <source>
        <dbReference type="ARBA" id="ARBA00012314"/>
    </source>
</evidence>
<proteinExistence type="predicted"/>
<name>A0AAD3T6W8_NEPGR</name>
<organism evidence="4 5">
    <name type="scientific">Nepenthes gracilis</name>
    <name type="common">Slender pitcher plant</name>
    <dbReference type="NCBI Taxonomy" id="150966"/>
    <lineage>
        <taxon>Eukaryota</taxon>
        <taxon>Viridiplantae</taxon>
        <taxon>Streptophyta</taxon>
        <taxon>Embryophyta</taxon>
        <taxon>Tracheophyta</taxon>
        <taxon>Spermatophyta</taxon>
        <taxon>Magnoliopsida</taxon>
        <taxon>eudicotyledons</taxon>
        <taxon>Gunneridae</taxon>
        <taxon>Pentapetalae</taxon>
        <taxon>Caryophyllales</taxon>
        <taxon>Nepenthaceae</taxon>
        <taxon>Nepenthes</taxon>
    </lineage>
</organism>
<dbReference type="EC" id="1.11.1.6" evidence="2"/>
<evidence type="ECO:0000313" key="5">
    <source>
        <dbReference type="Proteomes" id="UP001279734"/>
    </source>
</evidence>
<evidence type="ECO:0000313" key="4">
    <source>
        <dbReference type="EMBL" id="GMH23827.1"/>
    </source>
</evidence>
<dbReference type="GO" id="GO:0042542">
    <property type="term" value="P:response to hydrogen peroxide"/>
    <property type="evidence" value="ECO:0007669"/>
    <property type="project" value="TreeGrafter"/>
</dbReference>
<dbReference type="SUPFAM" id="SSF56634">
    <property type="entry name" value="Heme-dependent catalase-like"/>
    <property type="match status" value="1"/>
</dbReference>
<feature type="domain" description="Catalase core" evidence="3">
    <location>
        <begin position="95"/>
        <end position="164"/>
    </location>
</feature>
<dbReference type="PANTHER" id="PTHR11465">
    <property type="entry name" value="CATALASE"/>
    <property type="match status" value="1"/>
</dbReference>